<dbReference type="PANTHER" id="PTHR48207:SF3">
    <property type="entry name" value="SUCCINATE--HYDROXYMETHYLGLUTARATE COA-TRANSFERASE"/>
    <property type="match status" value="1"/>
</dbReference>
<gene>
    <name evidence="2" type="ORF">H8692_02150</name>
</gene>
<dbReference type="Gene3D" id="3.30.1540.10">
    <property type="entry name" value="formyl-coa transferase, domain 3"/>
    <property type="match status" value="1"/>
</dbReference>
<dbReference type="Pfam" id="PF02515">
    <property type="entry name" value="CoA_transf_3"/>
    <property type="match status" value="1"/>
</dbReference>
<dbReference type="InterPro" id="IPR003673">
    <property type="entry name" value="CoA-Trfase_fam_III"/>
</dbReference>
<dbReference type="AlphaFoldDB" id="A0A926E706"/>
<dbReference type="PANTHER" id="PTHR48207">
    <property type="entry name" value="SUCCINATE--HYDROXYMETHYLGLUTARATE COA-TRANSFERASE"/>
    <property type="match status" value="1"/>
</dbReference>
<accession>A0A926E706</accession>
<keyword evidence="3" id="KW-1185">Reference proteome</keyword>
<dbReference type="EMBL" id="JACRTA010000001">
    <property type="protein sequence ID" value="MBC8567563.1"/>
    <property type="molecule type" value="Genomic_DNA"/>
</dbReference>
<dbReference type="InterPro" id="IPR050483">
    <property type="entry name" value="CoA-transferase_III_domain"/>
</dbReference>
<evidence type="ECO:0000313" key="2">
    <source>
        <dbReference type="EMBL" id="MBC8567563.1"/>
    </source>
</evidence>
<name>A0A926E706_9FIRM</name>
<reference evidence="2" key="1">
    <citation type="submission" date="2020-08" db="EMBL/GenBank/DDBJ databases">
        <title>Genome public.</title>
        <authorList>
            <person name="Liu C."/>
            <person name="Sun Q."/>
        </authorList>
    </citation>
    <scope>NUCLEOTIDE SEQUENCE</scope>
    <source>
        <strain evidence="2">NSJ-24</strain>
    </source>
</reference>
<evidence type="ECO:0000256" key="1">
    <source>
        <dbReference type="ARBA" id="ARBA00022679"/>
    </source>
</evidence>
<protein>
    <submittedName>
        <fullName evidence="2">CoA transferase</fullName>
    </submittedName>
</protein>
<dbReference type="InterPro" id="IPR044855">
    <property type="entry name" value="CoA-Trfase_III_dom3_sf"/>
</dbReference>
<proteinExistence type="predicted"/>
<dbReference type="Proteomes" id="UP000610862">
    <property type="component" value="Unassembled WGS sequence"/>
</dbReference>
<dbReference type="Gene3D" id="3.40.50.10540">
    <property type="entry name" value="Crotonobetainyl-coa:carnitine coa-transferase, domain 1"/>
    <property type="match status" value="1"/>
</dbReference>
<comment type="caution">
    <text evidence="2">The sequence shown here is derived from an EMBL/GenBank/DDBJ whole genome shotgun (WGS) entry which is preliminary data.</text>
</comment>
<dbReference type="SUPFAM" id="SSF89796">
    <property type="entry name" value="CoA-transferase family III (CaiB/BaiF)"/>
    <property type="match status" value="1"/>
</dbReference>
<sequence length="409" mass="44846">MMTKILDGIKIIDFTQGHTGSYGTMLLADFGAEVIKIEDHTKGGDVLRGSFPKNERGSAYHSYMNRGKKSVCVDKTLKEGQTFIMKLIEKADVVCDSFAAGELEKYNIGYEAARKVNPEIIYASHTGFGKTGSLSSSAGCDLTSEALCGLMQVTGFPDGGPTAHGSRIADQFGGHFFAASIVMALMVKNETGKGQQIDVASADCMLTALEDCLAEAFMKGVTFHREGNGSRSIAPYDTFEVKDGIFSTAVSTNSQWEKFCKAMKMEEFIDDPRYNSNEARGENYYTENGRVGLRDIIADKFKDMTRQEIINLLAPWNIPSGPGLTVQDAFEDEHLNSRNMVLDVEDKTIGRIRMPGIPIKISGVDDRAVKSAPKLGEDTAKIAEEFGYDKNKLKEMSEKGVVMCERSDL</sequence>
<dbReference type="GO" id="GO:0008410">
    <property type="term" value="F:CoA-transferase activity"/>
    <property type="evidence" value="ECO:0007669"/>
    <property type="project" value="TreeGrafter"/>
</dbReference>
<dbReference type="InterPro" id="IPR023606">
    <property type="entry name" value="CoA-Trfase_III_dom_1_sf"/>
</dbReference>
<keyword evidence="1 2" id="KW-0808">Transferase</keyword>
<dbReference type="RefSeq" id="WP_187524897.1">
    <property type="nucleotide sequence ID" value="NZ_JACRTA010000001.1"/>
</dbReference>
<organism evidence="2 3">
    <name type="scientific">Lentihominibacter hominis</name>
    <dbReference type="NCBI Taxonomy" id="2763645"/>
    <lineage>
        <taxon>Bacteria</taxon>
        <taxon>Bacillati</taxon>
        <taxon>Bacillota</taxon>
        <taxon>Clostridia</taxon>
        <taxon>Peptostreptococcales</taxon>
        <taxon>Anaerovoracaceae</taxon>
        <taxon>Lentihominibacter</taxon>
    </lineage>
</organism>
<evidence type="ECO:0000313" key="3">
    <source>
        <dbReference type="Proteomes" id="UP000610862"/>
    </source>
</evidence>